<evidence type="ECO:0000256" key="4">
    <source>
        <dbReference type="ARBA" id="ARBA00023163"/>
    </source>
</evidence>
<evidence type="ECO:0000256" key="2">
    <source>
        <dbReference type="ARBA" id="ARBA00023082"/>
    </source>
</evidence>
<evidence type="ECO:0000259" key="6">
    <source>
        <dbReference type="Pfam" id="PF08281"/>
    </source>
</evidence>
<dbReference type="CDD" id="cd06171">
    <property type="entry name" value="Sigma70_r4"/>
    <property type="match status" value="1"/>
</dbReference>
<dbReference type="EMBL" id="CP159485">
    <property type="protein sequence ID" value="XCI29172.1"/>
    <property type="molecule type" value="Genomic_DNA"/>
</dbReference>
<keyword evidence="1" id="KW-0805">Transcription regulation</keyword>
<organism evidence="7">
    <name type="scientific">Proteinivorax hydrogeniformans</name>
    <dbReference type="NCBI Taxonomy" id="1826727"/>
    <lineage>
        <taxon>Bacteria</taxon>
        <taxon>Bacillati</taxon>
        <taxon>Bacillota</taxon>
        <taxon>Clostridia</taxon>
        <taxon>Eubacteriales</taxon>
        <taxon>Proteinivoracaceae</taxon>
        <taxon>Proteinivorax</taxon>
    </lineage>
</organism>
<keyword evidence="3" id="KW-0238">DNA-binding</keyword>
<dbReference type="NCBIfam" id="TIGR02937">
    <property type="entry name" value="sigma70-ECF"/>
    <property type="match status" value="1"/>
</dbReference>
<dbReference type="PANTHER" id="PTHR30385">
    <property type="entry name" value="SIGMA FACTOR F FLAGELLAR"/>
    <property type="match status" value="1"/>
</dbReference>
<reference evidence="7" key="1">
    <citation type="journal article" date="2018" name="Antonie Van Leeuwenhoek">
        <title>Proteinivorax hydrogeniformans sp. nov., an anaerobic, haloalkaliphilic bacterium fermenting proteinaceous compounds with high hydrogen production.</title>
        <authorList>
            <person name="Boltyanskaya Y."/>
            <person name="Detkova E."/>
            <person name="Pimenov N."/>
            <person name="Kevbrin V."/>
        </authorList>
    </citation>
    <scope>NUCLEOTIDE SEQUENCE</scope>
    <source>
        <strain evidence="7">Z-710</strain>
    </source>
</reference>
<gene>
    <name evidence="7" type="ORF">PRVXH_000481</name>
</gene>
<dbReference type="InterPro" id="IPR036388">
    <property type="entry name" value="WH-like_DNA-bd_sf"/>
</dbReference>
<evidence type="ECO:0000313" key="7">
    <source>
        <dbReference type="EMBL" id="XCI29172.1"/>
    </source>
</evidence>
<dbReference type="GO" id="GO:0003677">
    <property type="term" value="F:DNA binding"/>
    <property type="evidence" value="ECO:0007669"/>
    <property type="project" value="UniProtKB-KW"/>
</dbReference>
<keyword evidence="2" id="KW-0731">Sigma factor</keyword>
<evidence type="ECO:0000259" key="5">
    <source>
        <dbReference type="Pfam" id="PF04542"/>
    </source>
</evidence>
<protein>
    <submittedName>
        <fullName evidence="7">Sigma-70 family RNA polymerase sigma factor</fullName>
    </submittedName>
</protein>
<dbReference type="InterPro" id="IPR013324">
    <property type="entry name" value="RNA_pol_sigma_r3/r4-like"/>
</dbReference>
<sequence length="163" mass="19450">MNKELIDMVHKGIYYFINRYSISLQDQQDVYNNCVVKILESYPQFDAQRGVKLNIYLMAKIRGEVKKWVRQKGKEVPSELNVDNESTWGNPEEELDNYLDSKLLQKGISSLSLRQRQVLKMKYFDHMTFKEIAEHLSVNYQTVIKYHNRGVKMLRKKLDEKVW</sequence>
<dbReference type="GO" id="GO:0006352">
    <property type="term" value="P:DNA-templated transcription initiation"/>
    <property type="evidence" value="ECO:0007669"/>
    <property type="project" value="InterPro"/>
</dbReference>
<dbReference type="Gene3D" id="1.10.1740.10">
    <property type="match status" value="1"/>
</dbReference>
<name>A0AAU8HUW6_9FIRM</name>
<dbReference type="InterPro" id="IPR013325">
    <property type="entry name" value="RNA_pol_sigma_r2"/>
</dbReference>
<dbReference type="SUPFAM" id="SSF88659">
    <property type="entry name" value="Sigma3 and sigma4 domains of RNA polymerase sigma factors"/>
    <property type="match status" value="1"/>
</dbReference>
<dbReference type="RefSeq" id="WP_353893720.1">
    <property type="nucleotide sequence ID" value="NZ_CP159485.1"/>
</dbReference>
<evidence type="ECO:0000256" key="1">
    <source>
        <dbReference type="ARBA" id="ARBA00023015"/>
    </source>
</evidence>
<reference evidence="7" key="2">
    <citation type="submission" date="2024-06" db="EMBL/GenBank/DDBJ databases">
        <authorList>
            <person name="Petrova K.O."/>
            <person name="Toshchakov S.V."/>
            <person name="Boltjanskaja Y.V."/>
            <person name="Kevbrin V.V."/>
        </authorList>
    </citation>
    <scope>NUCLEOTIDE SEQUENCE</scope>
    <source>
        <strain evidence="7">Z-710</strain>
    </source>
</reference>
<dbReference type="SUPFAM" id="SSF88946">
    <property type="entry name" value="Sigma2 domain of RNA polymerase sigma factors"/>
    <property type="match status" value="1"/>
</dbReference>
<keyword evidence="4" id="KW-0804">Transcription</keyword>
<evidence type="ECO:0000256" key="3">
    <source>
        <dbReference type="ARBA" id="ARBA00023125"/>
    </source>
</evidence>
<dbReference type="AlphaFoldDB" id="A0AAU8HUW6"/>
<proteinExistence type="predicted"/>
<dbReference type="InterPro" id="IPR014284">
    <property type="entry name" value="RNA_pol_sigma-70_dom"/>
</dbReference>
<dbReference type="GO" id="GO:0016987">
    <property type="term" value="F:sigma factor activity"/>
    <property type="evidence" value="ECO:0007669"/>
    <property type="project" value="UniProtKB-KW"/>
</dbReference>
<feature type="domain" description="RNA polymerase sigma factor 70 region 4 type 2" evidence="6">
    <location>
        <begin position="103"/>
        <end position="154"/>
    </location>
</feature>
<dbReference type="Pfam" id="PF04542">
    <property type="entry name" value="Sigma70_r2"/>
    <property type="match status" value="1"/>
</dbReference>
<feature type="domain" description="RNA polymerase sigma-70 region 2" evidence="5">
    <location>
        <begin position="5"/>
        <end position="74"/>
    </location>
</feature>
<dbReference type="Pfam" id="PF08281">
    <property type="entry name" value="Sigma70_r4_2"/>
    <property type="match status" value="1"/>
</dbReference>
<dbReference type="InterPro" id="IPR007627">
    <property type="entry name" value="RNA_pol_sigma70_r2"/>
</dbReference>
<dbReference type="Gene3D" id="1.10.10.10">
    <property type="entry name" value="Winged helix-like DNA-binding domain superfamily/Winged helix DNA-binding domain"/>
    <property type="match status" value="1"/>
</dbReference>
<dbReference type="InterPro" id="IPR013249">
    <property type="entry name" value="RNA_pol_sigma70_r4_t2"/>
</dbReference>
<accession>A0AAU8HUW6</accession>